<dbReference type="CDD" id="cd14340">
    <property type="entry name" value="UBA_BRSK"/>
    <property type="match status" value="1"/>
</dbReference>
<dbReference type="FunFam" id="1.10.510.10:FF:002499">
    <property type="match status" value="1"/>
</dbReference>
<evidence type="ECO:0000256" key="8">
    <source>
        <dbReference type="ARBA" id="ARBA00022777"/>
    </source>
</evidence>
<accession>A0A7R9J5E8</accession>
<evidence type="ECO:0000256" key="9">
    <source>
        <dbReference type="ARBA" id="ARBA00022840"/>
    </source>
</evidence>
<keyword evidence="11" id="KW-0524">Neurogenesis</keyword>
<evidence type="ECO:0000256" key="6">
    <source>
        <dbReference type="ARBA" id="ARBA00022723"/>
    </source>
</evidence>
<name>A0A7R9J5E8_TIMCA</name>
<dbReference type="InterPro" id="IPR000719">
    <property type="entry name" value="Prot_kinase_dom"/>
</dbReference>
<dbReference type="Pfam" id="PF21122">
    <property type="entry name" value="KA1_BRSK"/>
    <property type="match status" value="1"/>
</dbReference>
<evidence type="ECO:0000256" key="1">
    <source>
        <dbReference type="ARBA" id="ARBA00001946"/>
    </source>
</evidence>
<dbReference type="InterPro" id="IPR008271">
    <property type="entry name" value="Ser/Thr_kinase_AS"/>
</dbReference>
<feature type="domain" description="Protein kinase" evidence="15">
    <location>
        <begin position="1"/>
        <end position="252"/>
    </location>
</feature>
<dbReference type="GO" id="GO:0035556">
    <property type="term" value="P:intracellular signal transduction"/>
    <property type="evidence" value="ECO:0007669"/>
    <property type="project" value="TreeGrafter"/>
</dbReference>
<keyword evidence="8" id="KW-0418">Kinase</keyword>
<organism evidence="16">
    <name type="scientific">Timema californicum</name>
    <name type="common">California timema</name>
    <name type="synonym">Walking stick</name>
    <dbReference type="NCBI Taxonomy" id="61474"/>
    <lineage>
        <taxon>Eukaryota</taxon>
        <taxon>Metazoa</taxon>
        <taxon>Ecdysozoa</taxon>
        <taxon>Arthropoda</taxon>
        <taxon>Hexapoda</taxon>
        <taxon>Insecta</taxon>
        <taxon>Pterygota</taxon>
        <taxon>Neoptera</taxon>
        <taxon>Polyneoptera</taxon>
        <taxon>Phasmatodea</taxon>
        <taxon>Timematodea</taxon>
        <taxon>Timematoidea</taxon>
        <taxon>Timematidae</taxon>
        <taxon>Timema</taxon>
    </lineage>
</organism>
<dbReference type="PANTHER" id="PTHR24346:SF36">
    <property type="entry name" value="SERINE_THREONINE-PROTEIN KINASE BRSK1 ISOFORM X1-RELATED"/>
    <property type="match status" value="1"/>
</dbReference>
<comment type="cofactor">
    <cofactor evidence="1">
        <name>Mg(2+)</name>
        <dbReference type="ChEBI" id="CHEBI:18420"/>
    </cofactor>
</comment>
<dbReference type="Gene3D" id="1.10.510.10">
    <property type="entry name" value="Transferase(Phosphotransferase) domain 1"/>
    <property type="match status" value="1"/>
</dbReference>
<keyword evidence="10" id="KW-0460">Magnesium</keyword>
<dbReference type="EC" id="2.7.11.1" evidence="3"/>
<sequence length="619" mass="69038">MYSRENFIIDECMLKLSWVCCRLLLGIAKKAHLPIGNHSSSSPGASTTPNPVPGSSISAGSSPTVKPFYHFARYLVLEHVSGGELFDYLVKKGRLTPKEARRFFRQIISALDFCHSHSICHRDLKPENLLLDEKNNIKIADFGMASLQPAGSMLETSCGSPHYACPEVIRGEKYDGRKADVWSCGVILYALLVGALPFDDDNLRQLLEKVKRGVFHIPHFVPPDCQNLLRGMIEVNPDKRLTLAEINRHPWVTAGGKGELELELPMMEVVQTHIIPSIDAMDPDVLQAISSLGCFKERDKLIQELLSPNHNTEKVIYFLLLERKRRRPAYEDDSEAIVRVRSESSDPPRKRIDTCKINGTSTYQFGDIKGNYVVDLWRTLEELPYKHRMIGDIHYIPMEQDQLSSKSTSFAGIVTGSARHPNRRCPSIGSHTVNQQNSSLTPFHATFNNAASATLAGILSPVTQRAATHHHHHHHHRSPHTTSNAHSSLVTPSHHQRANSSGSTIDYNDTSTASSEEVHLTPESSPELTKKSWFGSLMTTEKDETFTILVKGKPLATVKADLIHAFLSPGLFSQMPPSFPVLPPCFLTYSSLEIPNLWYAELLGSTKNPFGVHETNLDL</sequence>
<evidence type="ECO:0000259" key="15">
    <source>
        <dbReference type="PROSITE" id="PS50011"/>
    </source>
</evidence>
<dbReference type="GO" id="GO:0046872">
    <property type="term" value="F:metal ion binding"/>
    <property type="evidence" value="ECO:0007669"/>
    <property type="project" value="UniProtKB-KW"/>
</dbReference>
<reference evidence="16" key="1">
    <citation type="submission" date="2020-11" db="EMBL/GenBank/DDBJ databases">
        <authorList>
            <person name="Tran Van P."/>
        </authorList>
    </citation>
    <scope>NUCLEOTIDE SEQUENCE</scope>
</reference>
<evidence type="ECO:0000256" key="14">
    <source>
        <dbReference type="SAM" id="MobiDB-lite"/>
    </source>
</evidence>
<feature type="compositionally biased region" description="Polar residues" evidence="14">
    <location>
        <begin position="480"/>
        <end position="515"/>
    </location>
</feature>
<keyword evidence="6" id="KW-0479">Metal-binding</keyword>
<comment type="catalytic activity">
    <reaction evidence="12">
        <text>L-threonyl-[protein] + ATP = O-phospho-L-threonyl-[protein] + ADP + H(+)</text>
        <dbReference type="Rhea" id="RHEA:46608"/>
        <dbReference type="Rhea" id="RHEA-COMP:11060"/>
        <dbReference type="Rhea" id="RHEA-COMP:11605"/>
        <dbReference type="ChEBI" id="CHEBI:15378"/>
        <dbReference type="ChEBI" id="CHEBI:30013"/>
        <dbReference type="ChEBI" id="CHEBI:30616"/>
        <dbReference type="ChEBI" id="CHEBI:61977"/>
        <dbReference type="ChEBI" id="CHEBI:456216"/>
        <dbReference type="EC" id="2.7.11.1"/>
    </reaction>
</comment>
<evidence type="ECO:0000256" key="10">
    <source>
        <dbReference type="ARBA" id="ARBA00022842"/>
    </source>
</evidence>
<keyword evidence="7" id="KW-0547">Nucleotide-binding</keyword>
<dbReference type="SMART" id="SM00220">
    <property type="entry name" value="S_TKc"/>
    <property type="match status" value="1"/>
</dbReference>
<evidence type="ECO:0000256" key="5">
    <source>
        <dbReference type="ARBA" id="ARBA00022679"/>
    </source>
</evidence>
<evidence type="ECO:0000256" key="4">
    <source>
        <dbReference type="ARBA" id="ARBA00022527"/>
    </source>
</evidence>
<comment type="catalytic activity">
    <reaction evidence="13">
        <text>L-seryl-[protein] + ATP = O-phospho-L-seryl-[protein] + ADP + H(+)</text>
        <dbReference type="Rhea" id="RHEA:17989"/>
        <dbReference type="Rhea" id="RHEA-COMP:9863"/>
        <dbReference type="Rhea" id="RHEA-COMP:11604"/>
        <dbReference type="ChEBI" id="CHEBI:15378"/>
        <dbReference type="ChEBI" id="CHEBI:29999"/>
        <dbReference type="ChEBI" id="CHEBI:30616"/>
        <dbReference type="ChEBI" id="CHEBI:83421"/>
        <dbReference type="ChEBI" id="CHEBI:456216"/>
        <dbReference type="EC" id="2.7.11.1"/>
    </reaction>
</comment>
<evidence type="ECO:0000256" key="12">
    <source>
        <dbReference type="ARBA" id="ARBA00047899"/>
    </source>
</evidence>
<dbReference type="InterPro" id="IPR048622">
    <property type="entry name" value="BRSK1_2-like_UBA"/>
</dbReference>
<keyword evidence="5" id="KW-0808">Transferase</keyword>
<evidence type="ECO:0000256" key="11">
    <source>
        <dbReference type="ARBA" id="ARBA00022902"/>
    </source>
</evidence>
<dbReference type="PROSITE" id="PS00108">
    <property type="entry name" value="PROTEIN_KINASE_ST"/>
    <property type="match status" value="1"/>
</dbReference>
<dbReference type="SUPFAM" id="SSF56112">
    <property type="entry name" value="Protein kinase-like (PK-like)"/>
    <property type="match status" value="1"/>
</dbReference>
<keyword evidence="4" id="KW-0723">Serine/threonine-protein kinase</keyword>
<comment type="similarity">
    <text evidence="2">Belongs to the protein kinase superfamily. CAMK Ser/Thr protein kinase family. SNF1 subfamily.</text>
</comment>
<evidence type="ECO:0000256" key="3">
    <source>
        <dbReference type="ARBA" id="ARBA00012513"/>
    </source>
</evidence>
<dbReference type="GO" id="GO:0007399">
    <property type="term" value="P:nervous system development"/>
    <property type="evidence" value="ECO:0007669"/>
    <property type="project" value="UniProtKB-KW"/>
</dbReference>
<feature type="region of interest" description="Disordered" evidence="14">
    <location>
        <begin position="464"/>
        <end position="528"/>
    </location>
</feature>
<dbReference type="Pfam" id="PF21115">
    <property type="entry name" value="UBA_BRSK"/>
    <property type="match status" value="1"/>
</dbReference>
<dbReference type="PROSITE" id="PS50011">
    <property type="entry name" value="PROTEIN_KINASE_DOM"/>
    <property type="match status" value="1"/>
</dbReference>
<gene>
    <name evidence="16" type="ORF">TCMB3V08_LOCUS5692</name>
</gene>
<dbReference type="GO" id="GO:0004674">
    <property type="term" value="F:protein serine/threonine kinase activity"/>
    <property type="evidence" value="ECO:0007669"/>
    <property type="project" value="UniProtKB-KW"/>
</dbReference>
<dbReference type="AlphaFoldDB" id="A0A7R9J5E8"/>
<evidence type="ECO:0000256" key="13">
    <source>
        <dbReference type="ARBA" id="ARBA00048679"/>
    </source>
</evidence>
<keyword evidence="9" id="KW-0067">ATP-binding</keyword>
<evidence type="ECO:0000256" key="7">
    <source>
        <dbReference type="ARBA" id="ARBA00022741"/>
    </source>
</evidence>
<feature type="region of interest" description="Disordered" evidence="14">
    <location>
        <begin position="38"/>
        <end position="58"/>
    </location>
</feature>
<protein>
    <recommendedName>
        <fullName evidence="3">non-specific serine/threonine protein kinase</fullName>
        <ecNumber evidence="3">2.7.11.1</ecNumber>
    </recommendedName>
</protein>
<dbReference type="InterPro" id="IPR011009">
    <property type="entry name" value="Kinase-like_dom_sf"/>
</dbReference>
<dbReference type="EMBL" id="OE181377">
    <property type="protein sequence ID" value="CAD7573051.1"/>
    <property type="molecule type" value="Genomic_DNA"/>
</dbReference>
<dbReference type="GO" id="GO:0005524">
    <property type="term" value="F:ATP binding"/>
    <property type="evidence" value="ECO:0007669"/>
    <property type="project" value="UniProtKB-KW"/>
</dbReference>
<evidence type="ECO:0000256" key="2">
    <source>
        <dbReference type="ARBA" id="ARBA00006234"/>
    </source>
</evidence>
<feature type="compositionally biased region" description="Basic residues" evidence="14">
    <location>
        <begin position="467"/>
        <end position="479"/>
    </location>
</feature>
<dbReference type="Pfam" id="PF00069">
    <property type="entry name" value="Pkinase"/>
    <property type="match status" value="1"/>
</dbReference>
<dbReference type="GO" id="GO:0005737">
    <property type="term" value="C:cytoplasm"/>
    <property type="evidence" value="ECO:0007669"/>
    <property type="project" value="TreeGrafter"/>
</dbReference>
<evidence type="ECO:0000313" key="16">
    <source>
        <dbReference type="EMBL" id="CAD7573051.1"/>
    </source>
</evidence>
<proteinExistence type="inferred from homology"/>
<dbReference type="PANTHER" id="PTHR24346">
    <property type="entry name" value="MAP/MICROTUBULE AFFINITY-REGULATING KINASE"/>
    <property type="match status" value="1"/>
</dbReference>